<dbReference type="EMBL" id="JACHCA010000004">
    <property type="protein sequence ID" value="MBB6127832.1"/>
    <property type="molecule type" value="Genomic_DNA"/>
</dbReference>
<dbReference type="AlphaFoldDB" id="A0A1N6N7Q6"/>
<name>A0A1N6N7Q6_9SPHI</name>
<proteinExistence type="predicted"/>
<gene>
    <name evidence="1" type="ORF">HDF22_001940</name>
</gene>
<accession>A0A1N6N7Q6</accession>
<organism evidence="1 2">
    <name type="scientific">Mucilaginibacter lappiensis</name>
    <dbReference type="NCBI Taxonomy" id="354630"/>
    <lineage>
        <taxon>Bacteria</taxon>
        <taxon>Pseudomonadati</taxon>
        <taxon>Bacteroidota</taxon>
        <taxon>Sphingobacteriia</taxon>
        <taxon>Sphingobacteriales</taxon>
        <taxon>Sphingobacteriaceae</taxon>
        <taxon>Mucilaginibacter</taxon>
    </lineage>
</organism>
<evidence type="ECO:0000313" key="1">
    <source>
        <dbReference type="EMBL" id="MBB6127832.1"/>
    </source>
</evidence>
<dbReference type="Proteomes" id="UP000548326">
    <property type="component" value="Unassembled WGS sequence"/>
</dbReference>
<protein>
    <submittedName>
        <fullName evidence="1">Uncharacterized protein</fullName>
    </submittedName>
</protein>
<evidence type="ECO:0000313" key="2">
    <source>
        <dbReference type="Proteomes" id="UP000548326"/>
    </source>
</evidence>
<reference evidence="1 2" key="1">
    <citation type="submission" date="2020-08" db="EMBL/GenBank/DDBJ databases">
        <title>Genomic Encyclopedia of Type Strains, Phase IV (KMG-V): Genome sequencing to study the core and pangenomes of soil and plant-associated prokaryotes.</title>
        <authorList>
            <person name="Whitman W."/>
        </authorList>
    </citation>
    <scope>NUCLEOTIDE SEQUENCE [LARGE SCALE GENOMIC DNA]</scope>
    <source>
        <strain evidence="1 2">MP601</strain>
    </source>
</reference>
<comment type="caution">
    <text evidence="1">The sequence shown here is derived from an EMBL/GenBank/DDBJ whole genome shotgun (WGS) entry which is preliminary data.</text>
</comment>
<sequence length="33" mass="4074">MKYKAIIHLNENIQWVCVKNYSFLQNKILFMNE</sequence>